<organism evidence="1 2">
    <name type="scientific">Fuscibacter oryzae</name>
    <dbReference type="NCBI Taxonomy" id="2803939"/>
    <lineage>
        <taxon>Bacteria</taxon>
        <taxon>Pseudomonadati</taxon>
        <taxon>Pseudomonadota</taxon>
        <taxon>Alphaproteobacteria</taxon>
        <taxon>Rhodobacterales</taxon>
        <taxon>Paracoccaceae</taxon>
        <taxon>Fuscibacter</taxon>
    </lineage>
</organism>
<proteinExistence type="predicted"/>
<name>A0A8J7MR19_9RHOB</name>
<sequence length="208" mass="23145">MNEFHATPDEKAELRRDMLENDKELEAHEARLQRRIDLLAWVLAQAARPRVLTDPESWPKSLWVMDWPDTAEVAFKDPLVFDLARYQMAGDLRGEGARELGFQGLYNRLEAIADLLSVQPPTSPPGAKQLGKRAINMLVRGIAIDLDDWNVWFVNEWSADGCPLGMRPSQSAIAGAIADRLIVHPALEGLPGAIMSSDAIRAILRVGK</sequence>
<dbReference type="RefSeq" id="WP_202661403.1">
    <property type="nucleotide sequence ID" value="NZ_JAESVP010000005.1"/>
</dbReference>
<dbReference type="Proteomes" id="UP000619033">
    <property type="component" value="Unassembled WGS sequence"/>
</dbReference>
<protein>
    <submittedName>
        <fullName evidence="1">Uncharacterized protein</fullName>
    </submittedName>
</protein>
<dbReference type="EMBL" id="JAESVP010000005">
    <property type="protein sequence ID" value="MBL4928917.1"/>
    <property type="molecule type" value="Genomic_DNA"/>
</dbReference>
<evidence type="ECO:0000313" key="1">
    <source>
        <dbReference type="EMBL" id="MBL4928917.1"/>
    </source>
</evidence>
<gene>
    <name evidence="1" type="ORF">JI744_12445</name>
</gene>
<accession>A0A8J7MR19</accession>
<reference evidence="1" key="1">
    <citation type="submission" date="2021-01" db="EMBL/GenBank/DDBJ databases">
        <title>Genome seq and assembly of Tabrizicola sp. KVB23.</title>
        <authorList>
            <person name="Chhetri G."/>
        </authorList>
    </citation>
    <scope>NUCLEOTIDE SEQUENCE</scope>
    <source>
        <strain evidence="1">KVB23</strain>
    </source>
</reference>
<dbReference type="AlphaFoldDB" id="A0A8J7MR19"/>
<comment type="caution">
    <text evidence="1">The sequence shown here is derived from an EMBL/GenBank/DDBJ whole genome shotgun (WGS) entry which is preliminary data.</text>
</comment>
<evidence type="ECO:0000313" key="2">
    <source>
        <dbReference type="Proteomes" id="UP000619033"/>
    </source>
</evidence>
<keyword evidence="2" id="KW-1185">Reference proteome</keyword>